<evidence type="ECO:0000256" key="1">
    <source>
        <dbReference type="SAM" id="MobiDB-lite"/>
    </source>
</evidence>
<feature type="domain" description="MADF" evidence="2">
    <location>
        <begin position="10"/>
        <end position="107"/>
    </location>
</feature>
<proteinExistence type="predicted"/>
<organism evidence="3 4">
    <name type="scientific">Popillia japonica</name>
    <name type="common">Japanese beetle</name>
    <dbReference type="NCBI Taxonomy" id="7064"/>
    <lineage>
        <taxon>Eukaryota</taxon>
        <taxon>Metazoa</taxon>
        <taxon>Ecdysozoa</taxon>
        <taxon>Arthropoda</taxon>
        <taxon>Hexapoda</taxon>
        <taxon>Insecta</taxon>
        <taxon>Pterygota</taxon>
        <taxon>Neoptera</taxon>
        <taxon>Endopterygota</taxon>
        <taxon>Coleoptera</taxon>
        <taxon>Polyphaga</taxon>
        <taxon>Scarabaeiformia</taxon>
        <taxon>Scarabaeidae</taxon>
        <taxon>Rutelinae</taxon>
        <taxon>Popillia</taxon>
    </lineage>
</organism>
<feature type="region of interest" description="Disordered" evidence="1">
    <location>
        <begin position="112"/>
        <end position="133"/>
    </location>
</feature>
<dbReference type="PANTHER" id="PTHR21505">
    <property type="entry name" value="MADF DOMAIN-CONTAINING PROTEIN-RELATED"/>
    <property type="match status" value="1"/>
</dbReference>
<dbReference type="PROSITE" id="PS51029">
    <property type="entry name" value="MADF"/>
    <property type="match status" value="1"/>
</dbReference>
<sequence>MSWSHEQVEELIELYKARPCLYAIKTPQYKNRHARTKALEEIETALKNIRRNTTVAEIKAKINTLRSNFLAEVRKIKNIKSGAGEDEVYTTTLWYFDLMYFILEHTAPRGTEDSISDAVMSSSSGNTAVSEVNEDSISETQFYLNEESGDLIEINQSSETLIMPENSLDSAIKNTPSSSKQFSGKRKRKCDDDDDAILYDVTQSISSISQTVASLPTKEAKSKDAVDVFCEFVGSRLRICWK</sequence>
<evidence type="ECO:0000313" key="3">
    <source>
        <dbReference type="EMBL" id="KAK9744622.1"/>
    </source>
</evidence>
<keyword evidence="4" id="KW-1185">Reference proteome</keyword>
<name>A0AAW1M9R2_POPJA</name>
<reference evidence="3 4" key="1">
    <citation type="journal article" date="2024" name="BMC Genomics">
        <title>De novo assembly and annotation of Popillia japonica's genome with initial clues to its potential as an invasive pest.</title>
        <authorList>
            <person name="Cucini C."/>
            <person name="Boschi S."/>
            <person name="Funari R."/>
            <person name="Cardaioli E."/>
            <person name="Iannotti N."/>
            <person name="Marturano G."/>
            <person name="Paoli F."/>
            <person name="Bruttini M."/>
            <person name="Carapelli A."/>
            <person name="Frati F."/>
            <person name="Nardi F."/>
        </authorList>
    </citation>
    <scope>NUCLEOTIDE SEQUENCE [LARGE SCALE GENOMIC DNA]</scope>
    <source>
        <strain evidence="3">DMR45628</strain>
    </source>
</reference>
<dbReference type="Proteomes" id="UP001458880">
    <property type="component" value="Unassembled WGS sequence"/>
</dbReference>
<dbReference type="PANTHER" id="PTHR21505:SF12">
    <property type="entry name" value="MADF DOMAIN-CONTAINING PROTEIN-RELATED"/>
    <property type="match status" value="1"/>
</dbReference>
<comment type="caution">
    <text evidence="3">The sequence shown here is derived from an EMBL/GenBank/DDBJ whole genome shotgun (WGS) entry which is preliminary data.</text>
</comment>
<dbReference type="SMART" id="SM00595">
    <property type="entry name" value="MADF"/>
    <property type="match status" value="1"/>
</dbReference>
<gene>
    <name evidence="3" type="ORF">QE152_g7584</name>
</gene>
<dbReference type="EMBL" id="JASPKY010000056">
    <property type="protein sequence ID" value="KAK9744622.1"/>
    <property type="molecule type" value="Genomic_DNA"/>
</dbReference>
<evidence type="ECO:0000259" key="2">
    <source>
        <dbReference type="PROSITE" id="PS51029"/>
    </source>
</evidence>
<dbReference type="Pfam" id="PF10545">
    <property type="entry name" value="MADF_DNA_bdg"/>
    <property type="match status" value="1"/>
</dbReference>
<dbReference type="AlphaFoldDB" id="A0AAW1M9R2"/>
<evidence type="ECO:0000313" key="4">
    <source>
        <dbReference type="Proteomes" id="UP001458880"/>
    </source>
</evidence>
<accession>A0AAW1M9R2</accession>
<dbReference type="InterPro" id="IPR006578">
    <property type="entry name" value="MADF-dom"/>
</dbReference>
<protein>
    <submittedName>
        <fullName evidence="3">Alcohol dehydrogenase transcription factor Myb/SANT-like</fullName>
    </submittedName>
</protein>